<name>A0A2A9DU50_9MICO</name>
<dbReference type="InterPro" id="IPR036867">
    <property type="entry name" value="R3H_dom_sf"/>
</dbReference>
<evidence type="ECO:0000259" key="1">
    <source>
        <dbReference type="PROSITE" id="PS51061"/>
    </source>
</evidence>
<dbReference type="Gene3D" id="3.30.300.20">
    <property type="match status" value="1"/>
</dbReference>
<evidence type="ECO:0000313" key="2">
    <source>
        <dbReference type="EMBL" id="PFG29685.1"/>
    </source>
</evidence>
<comment type="caution">
    <text evidence="2">The sequence shown here is derived from an EMBL/GenBank/DDBJ whole genome shotgun (WGS) entry which is preliminary data.</text>
</comment>
<protein>
    <submittedName>
        <fullName evidence="2">SpoIIIJ-associated protein</fullName>
    </submittedName>
</protein>
<dbReference type="Gene3D" id="3.30.1370.50">
    <property type="entry name" value="R3H-like domain"/>
    <property type="match status" value="1"/>
</dbReference>
<dbReference type="EMBL" id="PDJE01000001">
    <property type="protein sequence ID" value="PFG29685.1"/>
    <property type="molecule type" value="Genomic_DNA"/>
</dbReference>
<keyword evidence="3" id="KW-1185">Reference proteome</keyword>
<evidence type="ECO:0000313" key="3">
    <source>
        <dbReference type="Proteomes" id="UP000221369"/>
    </source>
</evidence>
<dbReference type="PANTHER" id="PTHR35800">
    <property type="entry name" value="PROTEIN JAG"/>
    <property type="match status" value="1"/>
</dbReference>
<dbReference type="PROSITE" id="PS51061">
    <property type="entry name" value="R3H"/>
    <property type="match status" value="1"/>
</dbReference>
<dbReference type="CDD" id="cd02644">
    <property type="entry name" value="R3H_jag"/>
    <property type="match status" value="1"/>
</dbReference>
<feature type="domain" description="R3H" evidence="1">
    <location>
        <begin position="97"/>
        <end position="161"/>
    </location>
</feature>
<dbReference type="InterPro" id="IPR039247">
    <property type="entry name" value="KhpB"/>
</dbReference>
<dbReference type="InterPro" id="IPR015946">
    <property type="entry name" value="KH_dom-like_a/b"/>
</dbReference>
<dbReference type="SUPFAM" id="SSF82708">
    <property type="entry name" value="R3H domain"/>
    <property type="match status" value="1"/>
</dbReference>
<dbReference type="AlphaFoldDB" id="A0A2A9DU50"/>
<dbReference type="PANTHER" id="PTHR35800:SF1">
    <property type="entry name" value="RNA-BINDING PROTEIN KHPB"/>
    <property type="match status" value="1"/>
</dbReference>
<dbReference type="Proteomes" id="UP000221369">
    <property type="component" value="Unassembled WGS sequence"/>
</dbReference>
<sequence length="161" mass="17811">MSETMNQKQPTDSLDREGDAAADYIEELLDICDLGGDIDIDVRNERAYVSVSDPEGELSRLAKSDVVNALQELTRLAVQNETGLFSRVILDVAGSRDARQAELTRLVDQAIKRIEDGSSEADLPPMSSYERKLVHDIVAERGFVSESHGEGRGRHTVIARR</sequence>
<accession>A0A2A9DU50</accession>
<reference evidence="2 3" key="1">
    <citation type="submission" date="2017-10" db="EMBL/GenBank/DDBJ databases">
        <title>Sequencing the genomes of 1000 actinobacteria strains.</title>
        <authorList>
            <person name="Klenk H.-P."/>
        </authorList>
    </citation>
    <scope>NUCLEOTIDE SEQUENCE [LARGE SCALE GENOMIC DNA]</scope>
    <source>
        <strain evidence="2 3">DSM 21798</strain>
    </source>
</reference>
<dbReference type="InterPro" id="IPR001374">
    <property type="entry name" value="R3H_dom"/>
</dbReference>
<dbReference type="GO" id="GO:0003723">
    <property type="term" value="F:RNA binding"/>
    <property type="evidence" value="ECO:0007669"/>
    <property type="project" value="InterPro"/>
</dbReference>
<dbReference type="InterPro" id="IPR034079">
    <property type="entry name" value="R3H_KhpB"/>
</dbReference>
<proteinExistence type="predicted"/>
<dbReference type="SMART" id="SM00393">
    <property type="entry name" value="R3H"/>
    <property type="match status" value="1"/>
</dbReference>
<dbReference type="Pfam" id="PF01424">
    <property type="entry name" value="R3H"/>
    <property type="match status" value="1"/>
</dbReference>
<gene>
    <name evidence="2" type="ORF">ATJ78_0600</name>
</gene>
<dbReference type="RefSeq" id="WP_098406233.1">
    <property type="nucleotide sequence ID" value="NZ_PDJE01000001.1"/>
</dbReference>
<organism evidence="2 3">
    <name type="scientific">Paramicrobacterium agarici</name>
    <dbReference type="NCBI Taxonomy" id="630514"/>
    <lineage>
        <taxon>Bacteria</taxon>
        <taxon>Bacillati</taxon>
        <taxon>Actinomycetota</taxon>
        <taxon>Actinomycetes</taxon>
        <taxon>Micrococcales</taxon>
        <taxon>Microbacteriaceae</taxon>
        <taxon>Paramicrobacterium</taxon>
    </lineage>
</organism>